<keyword evidence="2" id="KW-0472">Membrane</keyword>
<feature type="coiled-coil region" evidence="1">
    <location>
        <begin position="82"/>
        <end position="112"/>
    </location>
</feature>
<keyword evidence="2" id="KW-1133">Transmembrane helix</keyword>
<proteinExistence type="predicted"/>
<dbReference type="Gene3D" id="1.20.58.390">
    <property type="entry name" value="Neurotransmitter-gated ion-channel transmembrane domain"/>
    <property type="match status" value="1"/>
</dbReference>
<evidence type="ECO:0000313" key="3">
    <source>
        <dbReference type="EMBL" id="KAK3758937.1"/>
    </source>
</evidence>
<keyword evidence="2" id="KW-0812">Transmembrane</keyword>
<dbReference type="InterPro" id="IPR038050">
    <property type="entry name" value="Neuro_actylchol_rec"/>
</dbReference>
<keyword evidence="1" id="KW-0175">Coiled coil</keyword>
<dbReference type="GO" id="GO:0006811">
    <property type="term" value="P:monoatomic ion transport"/>
    <property type="evidence" value="ECO:0007669"/>
    <property type="project" value="InterPro"/>
</dbReference>
<evidence type="ECO:0008006" key="5">
    <source>
        <dbReference type="Google" id="ProtNLM"/>
    </source>
</evidence>
<organism evidence="3 4">
    <name type="scientific">Elysia crispata</name>
    <name type="common">lettuce slug</name>
    <dbReference type="NCBI Taxonomy" id="231223"/>
    <lineage>
        <taxon>Eukaryota</taxon>
        <taxon>Metazoa</taxon>
        <taxon>Spiralia</taxon>
        <taxon>Lophotrochozoa</taxon>
        <taxon>Mollusca</taxon>
        <taxon>Gastropoda</taxon>
        <taxon>Heterobranchia</taxon>
        <taxon>Euthyneura</taxon>
        <taxon>Panpulmonata</taxon>
        <taxon>Sacoglossa</taxon>
        <taxon>Placobranchoidea</taxon>
        <taxon>Plakobranchidae</taxon>
        <taxon>Elysia</taxon>
    </lineage>
</organism>
<comment type="caution">
    <text evidence="3">The sequence shown here is derived from an EMBL/GenBank/DDBJ whole genome shotgun (WGS) entry which is preliminary data.</text>
</comment>
<evidence type="ECO:0000256" key="2">
    <source>
        <dbReference type="SAM" id="Phobius"/>
    </source>
</evidence>
<name>A0AAE0YZ68_9GAST</name>
<dbReference type="Proteomes" id="UP001283361">
    <property type="component" value="Unassembled WGS sequence"/>
</dbReference>
<evidence type="ECO:0000313" key="4">
    <source>
        <dbReference type="Proteomes" id="UP001283361"/>
    </source>
</evidence>
<feature type="transmembrane region" description="Helical" evidence="2">
    <location>
        <begin position="127"/>
        <end position="147"/>
    </location>
</feature>
<dbReference type="SUPFAM" id="SSF90112">
    <property type="entry name" value="Neurotransmitter-gated ion-channel transmembrane pore"/>
    <property type="match status" value="1"/>
</dbReference>
<dbReference type="InterPro" id="IPR036719">
    <property type="entry name" value="Neuro-gated_channel_TM_sf"/>
</dbReference>
<keyword evidence="4" id="KW-1185">Reference proteome</keyword>
<dbReference type="GO" id="GO:0016020">
    <property type="term" value="C:membrane"/>
    <property type="evidence" value="ECO:0007669"/>
    <property type="project" value="InterPro"/>
</dbReference>
<evidence type="ECO:0000256" key="1">
    <source>
        <dbReference type="SAM" id="Coils"/>
    </source>
</evidence>
<dbReference type="AlphaFoldDB" id="A0AAE0YZ68"/>
<accession>A0AAE0YZ68</accession>
<sequence>MSRVMCVRDIVLEKDTSSTSVLSPGGGGGMLPKKRWNAGRVRLLDNGVDKRDQGFDGGMDGRGHGFQFPPIGDEFLAHSQANAQVLEEIRNIRELLERVRDKKSRMEEKDKLFREWRMVALVTDRMLFTFYVMVNCVGLLVLVMWQLSYKPVPKETEKWDF</sequence>
<gene>
    <name evidence="3" type="ORF">RRG08_016016</name>
</gene>
<dbReference type="EMBL" id="JAWDGP010005185">
    <property type="protein sequence ID" value="KAK3758937.1"/>
    <property type="molecule type" value="Genomic_DNA"/>
</dbReference>
<protein>
    <recommendedName>
        <fullName evidence="5">Neurotransmitter-gated ion-channel transmembrane domain-containing protein</fullName>
    </recommendedName>
</protein>
<reference evidence="3" key="1">
    <citation type="journal article" date="2023" name="G3 (Bethesda)">
        <title>A reference genome for the long-term kleptoplast-retaining sea slug Elysia crispata morphotype clarki.</title>
        <authorList>
            <person name="Eastman K.E."/>
            <person name="Pendleton A.L."/>
            <person name="Shaikh M.A."/>
            <person name="Suttiyut T."/>
            <person name="Ogas R."/>
            <person name="Tomko P."/>
            <person name="Gavelis G."/>
            <person name="Widhalm J.R."/>
            <person name="Wisecaver J.H."/>
        </authorList>
    </citation>
    <scope>NUCLEOTIDE SEQUENCE</scope>
    <source>
        <strain evidence="3">ECLA1</strain>
    </source>
</reference>